<dbReference type="GO" id="GO:0044611">
    <property type="term" value="C:nuclear pore inner ring"/>
    <property type="evidence" value="ECO:0007669"/>
    <property type="project" value="TreeGrafter"/>
</dbReference>
<sequence length="1710" mass="191720">MTIFSLSEIDHTVLLETLVSATSTNPSEISANDVAYQLESSLDELKSVLVVPPKSDASRQKVKTGVLEILDTSYKLNEQFIEAIIKLSEDLNLDEIVAATLLLQGQHLSDRLDRDISQSATFLFHRKQLNLLQSLRIIFSAPLDETVDQEITAVFQRAIEALVPDWKEGEGSYYGACTKAMSVTRSYLQKLREKDANAIQLGLHTQPGWVEWIEDMHIQLKFLTDQHEALATILFCLAKYKRAALEDFKKLLEIMGAFEDYSILIAHHLPPIYALITMLCSNDTPLPFSDVIHLHRDLLKMYQESRWPLRYVQAAIILWWVTEFNGLCNDPPASAAIEGADVTNTLDYIKDVYQPSKRALKEGAFEYMLALATDVGLVNVLDINRDNLREFLQGQAKQLTESHLLSEEFKKLIIIQFEQFVDSFIANMADILKDLKTKEEEAVLLQQKEVGFDLERFFFIISYIYYGRSDAALTFWNDPESNLYGFLMWASSNLTPLMATVMSYMLASFSFGEQCSSHAHKFLKEEFAPGIARQRRGMHYLSWGSIFQRMENYVTQLGNIRTQGTTSMYRPPPPPPIDATEPLLETTLIIDAHIRLIGRIAQESEEARSWLYENNSFCVLETLFQTLERRTPTQLLASIFYTVASFLAGKREEYAKNIWEAVDHWAFPIHPQPTTLVVAGPALPFSETDINSIKLSIYPSEAFTRLLVALVNPADDGLLNDKLPFPEDNPRFTHTRPTAIDPYVDFVLRDIFRATLWQVFSRPKEDANALNSASAYMGNTVNMTSVLVDGAKKKDQSAAPNPADHQSIIHAHVQLACLQFILACLTSFNEDLILYAERSGIAVDTAIRSSSLKTYASLHPFARVMEHLLSEKCITVLFEVIKHGVVTLNNAPEGSPLADTVLMAIEVLELMSQLQSTYFNIVRPLVQGDERRRKNLQPIGGNTFGSLEEAILYNLDVAVCLGLFTEVGDVVITAAALRLLEILVVTPTLIQAPEVTYGRPMKRNRILNIIEGHPDSKRVQFGFIHRMETPSEESGVNDLIKMRILRLLNASLDASPSEPCVTHFLLGFAISDGTVELSTAQGGIGSGVSLFHTILDIVMGLDEKPSSVLEYENTKCELKNQCYNVLRRLWKSKLTTSDIMFTLRANKFLVMQWTQQALITPDTLWDGRAFRNDDAFFESQSVNTLCWLLDRRSSLFDYVGLEIRQLASQGASTTVSGYLASLLGTTPTDGTPVSNTRLLDLLDFLELEAPELAGEPIIQWFKGVDFTPAEKSYGSVIIYEPNNVRSLLLLKKRELESKGRLQSSQEESMQNEMEAIIRHLAVESNIRIFKQSRLNCLKAWTQLTEVVLENCEFEQASKTAFLLQTLQAILPKLEAYCTSDVEGAQELSSLGQFIISHISFDSNTFGKGRASDIAHDRLYQLFRASLRCIQSPLSHARLRQDFYSISYRYLKGMNDLQEKIGATIGARYSTHTIKSAGERLLEVVCSDAYAGEGVCKNVALLLLDELVALGMQEGNGYVVEALVRNNFLVVLVDSISVLINHLLMSTVDADSALAFLKASMGFLLRVAQTKSGARHVINARLFTGLKGSRLFEYDPDLGIAFDVGRIGDPKAVAKYYELLLWVLRVVTCCILSKGPQNEQTKKLGRQFLEDTKNVALTVFKRHANIRGPKPEAVGGELRELTDMFVLLMSLTGYIEACRPFVATATLGGLG</sequence>
<evidence type="ECO:0000256" key="2">
    <source>
        <dbReference type="ARBA" id="ARBA00005892"/>
    </source>
</evidence>
<accession>A0A3N4MCT9</accession>
<evidence type="ECO:0000256" key="1">
    <source>
        <dbReference type="ARBA" id="ARBA00004123"/>
    </source>
</evidence>
<reference evidence="5 6" key="1">
    <citation type="journal article" date="2018" name="Nat. Ecol. Evol.">
        <title>Pezizomycetes genomes reveal the molecular basis of ectomycorrhizal truffle lifestyle.</title>
        <authorList>
            <person name="Murat C."/>
            <person name="Payen T."/>
            <person name="Noel B."/>
            <person name="Kuo A."/>
            <person name="Morin E."/>
            <person name="Chen J."/>
            <person name="Kohler A."/>
            <person name="Krizsan K."/>
            <person name="Balestrini R."/>
            <person name="Da Silva C."/>
            <person name="Montanini B."/>
            <person name="Hainaut M."/>
            <person name="Levati E."/>
            <person name="Barry K.W."/>
            <person name="Belfiori B."/>
            <person name="Cichocki N."/>
            <person name="Clum A."/>
            <person name="Dockter R.B."/>
            <person name="Fauchery L."/>
            <person name="Guy J."/>
            <person name="Iotti M."/>
            <person name="Le Tacon F."/>
            <person name="Lindquist E.A."/>
            <person name="Lipzen A."/>
            <person name="Malagnac F."/>
            <person name="Mello A."/>
            <person name="Molinier V."/>
            <person name="Miyauchi S."/>
            <person name="Poulain J."/>
            <person name="Riccioni C."/>
            <person name="Rubini A."/>
            <person name="Sitrit Y."/>
            <person name="Splivallo R."/>
            <person name="Traeger S."/>
            <person name="Wang M."/>
            <person name="Zifcakova L."/>
            <person name="Wipf D."/>
            <person name="Zambonelli A."/>
            <person name="Paolocci F."/>
            <person name="Nowrousian M."/>
            <person name="Ottonello S."/>
            <person name="Baldrian P."/>
            <person name="Spatafora J.W."/>
            <person name="Henrissat B."/>
            <person name="Nagy L.G."/>
            <person name="Aury J.M."/>
            <person name="Wincker P."/>
            <person name="Grigoriev I.V."/>
            <person name="Bonfante P."/>
            <person name="Martin F.M."/>
        </authorList>
    </citation>
    <scope>NUCLEOTIDE SEQUENCE [LARGE SCALE GENOMIC DNA]</scope>
    <source>
        <strain evidence="5 6">ATCC MYA-4762</strain>
    </source>
</reference>
<keyword evidence="3" id="KW-0813">Transport</keyword>
<proteinExistence type="inferred from homology"/>
<evidence type="ECO:0000256" key="4">
    <source>
        <dbReference type="ARBA" id="ARBA00023242"/>
    </source>
</evidence>
<dbReference type="InterPro" id="IPR021827">
    <property type="entry name" value="Nup186/Nup192/Nup205"/>
</dbReference>
<protein>
    <recommendedName>
        <fullName evidence="7">Nucleoporin</fullName>
    </recommendedName>
</protein>
<keyword evidence="6" id="KW-1185">Reference proteome</keyword>
<organism evidence="5 6">
    <name type="scientific">Terfezia boudieri ATCC MYA-4762</name>
    <dbReference type="NCBI Taxonomy" id="1051890"/>
    <lineage>
        <taxon>Eukaryota</taxon>
        <taxon>Fungi</taxon>
        <taxon>Dikarya</taxon>
        <taxon>Ascomycota</taxon>
        <taxon>Pezizomycotina</taxon>
        <taxon>Pezizomycetes</taxon>
        <taxon>Pezizales</taxon>
        <taxon>Pezizaceae</taxon>
        <taxon>Terfezia</taxon>
    </lineage>
</organism>
<dbReference type="GO" id="GO:0017056">
    <property type="term" value="F:structural constituent of nuclear pore"/>
    <property type="evidence" value="ECO:0007669"/>
    <property type="project" value="TreeGrafter"/>
</dbReference>
<comment type="similarity">
    <text evidence="2">Belongs to the NUP186/NUP192/NUP205 family.</text>
</comment>
<name>A0A3N4MCT9_9PEZI</name>
<dbReference type="EMBL" id="ML121527">
    <property type="protein sequence ID" value="RPB29761.1"/>
    <property type="molecule type" value="Genomic_DNA"/>
</dbReference>
<dbReference type="GO" id="GO:0006999">
    <property type="term" value="P:nuclear pore organization"/>
    <property type="evidence" value="ECO:0007669"/>
    <property type="project" value="TreeGrafter"/>
</dbReference>
<evidence type="ECO:0000313" key="6">
    <source>
        <dbReference type="Proteomes" id="UP000267821"/>
    </source>
</evidence>
<keyword evidence="4" id="KW-0539">Nucleus</keyword>
<comment type="subcellular location">
    <subcellularLocation>
        <location evidence="1">Nucleus</location>
    </subcellularLocation>
</comment>
<dbReference type="Proteomes" id="UP000267821">
    <property type="component" value="Unassembled WGS sequence"/>
</dbReference>
<evidence type="ECO:0008006" key="7">
    <source>
        <dbReference type="Google" id="ProtNLM"/>
    </source>
</evidence>
<dbReference type="OrthoDB" id="2019644at2759"/>
<dbReference type="PANTHER" id="PTHR31344:SF0">
    <property type="entry name" value="NUCLEAR PORE COMPLEX PROTEIN NUP205"/>
    <property type="match status" value="1"/>
</dbReference>
<gene>
    <name evidence="5" type="ORF">L211DRAFT_864335</name>
</gene>
<dbReference type="PANTHER" id="PTHR31344">
    <property type="entry name" value="NUCLEAR PORE COMPLEX PROTEIN NUP205"/>
    <property type="match status" value="1"/>
</dbReference>
<dbReference type="STRING" id="1051890.A0A3N4MCT9"/>
<dbReference type="FunCoup" id="A0A3N4MCT9">
    <property type="interactions" value="151"/>
</dbReference>
<evidence type="ECO:0000256" key="3">
    <source>
        <dbReference type="ARBA" id="ARBA00022448"/>
    </source>
</evidence>
<dbReference type="InParanoid" id="A0A3N4MCT9"/>
<evidence type="ECO:0000313" key="5">
    <source>
        <dbReference type="EMBL" id="RPB29761.1"/>
    </source>
</evidence>
<dbReference type="Pfam" id="PF11894">
    <property type="entry name" value="Nup192"/>
    <property type="match status" value="2"/>
</dbReference>